<dbReference type="SUPFAM" id="SSF56112">
    <property type="entry name" value="Protein kinase-like (PK-like)"/>
    <property type="match status" value="1"/>
</dbReference>
<feature type="region of interest" description="Disordered" evidence="16">
    <location>
        <begin position="1051"/>
        <end position="1075"/>
    </location>
</feature>
<evidence type="ECO:0000256" key="13">
    <source>
        <dbReference type="ARBA" id="ARBA00047899"/>
    </source>
</evidence>
<dbReference type="InterPro" id="IPR024788">
    <property type="entry name" value="Malectin-like_Carb-bd_dom"/>
</dbReference>
<dbReference type="GO" id="GO:0004674">
    <property type="term" value="F:protein serine/threonine kinase activity"/>
    <property type="evidence" value="ECO:0007669"/>
    <property type="project" value="UniProtKB-KW"/>
</dbReference>
<evidence type="ECO:0000256" key="15">
    <source>
        <dbReference type="PROSITE-ProRule" id="PRU10141"/>
    </source>
</evidence>
<sequence length="1075" mass="121005">MGRFKVTSCCILIFVELIGFNFLVSCVSPDEFISIDCGGSNSTDPQTNLPWKTDLSYLQDFQQLLDENIIASANVTLQTGETPVDNEKQLETARVFYPGGPDDNRIPRSKYCYRLPVNITENETEAPRSYLLRATFPSRNLTAAVDGRALNGLFSTRFYFSVDSTYVATIELYEDLPQFIELIIDPLSNNRQENIDADVPSNSSVVYVCLVPLEDRSSMPAISALELRPFDAGMYIRSYERLTSGPPGRKSQQGSYLMLMNRTNFGGNLSLPSVRYPNDPYDRIWSAPKINDSMIPEFSLKRDARIPNSTTETVPNDNPYWPQDYEYPQEVFATAWVGEDKATKLSFTFNLSEPRAQNPTPTFYTSILFHGIKNSSENTSKGPVIDVYYNPGNGLQELYPNLTLSFDLKDRNSFCTIFGERLTVMSDNLTFTIQANNQSEFPATVSGVELYGEFYPVITRTFSTDGNKLFGELPAFTPYSVHTKALHTMEYLSLASNQFNGSLSSLMAALDIPLYYLNLSSNSFAGDIPLELGNLTNLKILDMSNNRLSGKLDVNLSGLQHLQDLDLNNNNFTTLNLTTWFSAITKAKNLDAVNQKVRLINNTIESVFLPSLDFPSDVIPLRGESFILLGDNNPWCKGNKSADKTLLLRYLCRSNETQDFWVPPGDSGSSKTTLIAVGVTCAVLLLIMSCVLIFFLRRMLRRVRELHEIQEALAKEGVKPPFFKYDDLKTATRSFSLSNVLGAGGFGTVYKAELQDGSTLAVKKLVPTEQNMSDFLREMVNITGIKHRNLIQLKGCCVGEKQRRMLVYEYAENRNLAEALWGPQKPFVLNWQQRFGICLGIARGICYLHEELNPKMVHRDIKPQNILLDKDYNAKIADFGLVRPSSTDNTQITFNIGGTKGYCSPEYISEGLVSEKLDVYSFGIVLLEIVSGRMCVDYELPKEQIFLRNWALELYEGKKLLNLVDEKLMGEYNEEEVLLVLHTALACCRLDWRERPTMGQVVSKFMKHEDVVLDIARVLKGDCLKFEDLLEEDILDESDLSTTQRDANQAKRLLSGTSTSVPNGSALEHSVMRPR</sequence>
<dbReference type="PANTHER" id="PTHR45631">
    <property type="entry name" value="OS07G0107800 PROTEIN-RELATED"/>
    <property type="match status" value="1"/>
</dbReference>
<evidence type="ECO:0000256" key="5">
    <source>
        <dbReference type="ARBA" id="ARBA00022679"/>
    </source>
</evidence>
<evidence type="ECO:0000256" key="1">
    <source>
        <dbReference type="ARBA" id="ARBA00004167"/>
    </source>
</evidence>
<dbReference type="SUPFAM" id="SSF52058">
    <property type="entry name" value="L domain-like"/>
    <property type="match status" value="1"/>
</dbReference>
<keyword evidence="21" id="KW-1185">Reference proteome</keyword>
<feature type="binding site" evidence="15">
    <location>
        <position position="764"/>
    </location>
    <ligand>
        <name>ATP</name>
        <dbReference type="ChEBI" id="CHEBI:30616"/>
    </ligand>
</feature>
<dbReference type="Gene3D" id="1.10.510.10">
    <property type="entry name" value="Transferase(Phosphotransferase) domain 1"/>
    <property type="match status" value="1"/>
</dbReference>
<keyword evidence="9" id="KW-0418">Kinase</keyword>
<evidence type="ECO:0000256" key="17">
    <source>
        <dbReference type="SAM" id="Phobius"/>
    </source>
</evidence>
<dbReference type="PROSITE" id="PS50011">
    <property type="entry name" value="PROTEIN_KINASE_DOM"/>
    <property type="match status" value="1"/>
</dbReference>
<dbReference type="SMART" id="SM00220">
    <property type="entry name" value="S_TKc"/>
    <property type="match status" value="1"/>
</dbReference>
<dbReference type="InterPro" id="IPR000719">
    <property type="entry name" value="Prot_kinase_dom"/>
</dbReference>
<dbReference type="InterPro" id="IPR008271">
    <property type="entry name" value="Ser/Thr_kinase_AS"/>
</dbReference>
<dbReference type="InterPro" id="IPR011009">
    <property type="entry name" value="Kinase-like_dom_sf"/>
</dbReference>
<dbReference type="InterPro" id="IPR032675">
    <property type="entry name" value="LRR_dom_sf"/>
</dbReference>
<evidence type="ECO:0000256" key="3">
    <source>
        <dbReference type="ARBA" id="ARBA00022527"/>
    </source>
</evidence>
<feature type="signal peptide" evidence="18">
    <location>
        <begin position="1"/>
        <end position="29"/>
    </location>
</feature>
<keyword evidence="18" id="KW-0732">Signal</keyword>
<dbReference type="InterPro" id="IPR001245">
    <property type="entry name" value="Ser-Thr/Tyr_kinase_cat_dom"/>
</dbReference>
<feature type="transmembrane region" description="Helical" evidence="17">
    <location>
        <begin position="674"/>
        <end position="696"/>
    </location>
</feature>
<evidence type="ECO:0000256" key="12">
    <source>
        <dbReference type="ARBA" id="ARBA00023136"/>
    </source>
</evidence>
<keyword evidence="8 15" id="KW-0547">Nucleotide-binding</keyword>
<evidence type="ECO:0000313" key="20">
    <source>
        <dbReference type="EMBL" id="KAL2622268.1"/>
    </source>
</evidence>
<evidence type="ECO:0000256" key="7">
    <source>
        <dbReference type="ARBA" id="ARBA00022737"/>
    </source>
</evidence>
<evidence type="ECO:0000256" key="14">
    <source>
        <dbReference type="ARBA" id="ARBA00048679"/>
    </source>
</evidence>
<keyword evidence="3" id="KW-0723">Serine/threonine-protein kinase</keyword>
<proteinExistence type="predicted"/>
<keyword evidence="10 15" id="KW-0067">ATP-binding</keyword>
<feature type="domain" description="Protein kinase" evidence="19">
    <location>
        <begin position="735"/>
        <end position="1011"/>
    </location>
</feature>
<dbReference type="PROSITE" id="PS00108">
    <property type="entry name" value="PROTEIN_KINASE_ST"/>
    <property type="match status" value="1"/>
</dbReference>
<dbReference type="PROSITE" id="PS00107">
    <property type="entry name" value="PROTEIN_KINASE_ATP"/>
    <property type="match status" value="1"/>
</dbReference>
<dbReference type="InterPro" id="IPR001611">
    <property type="entry name" value="Leu-rich_rpt"/>
</dbReference>
<accession>A0ABD1Y670</accession>
<evidence type="ECO:0000256" key="9">
    <source>
        <dbReference type="ARBA" id="ARBA00022777"/>
    </source>
</evidence>
<keyword evidence="11 17" id="KW-1133">Transmembrane helix</keyword>
<keyword evidence="7" id="KW-0677">Repeat</keyword>
<evidence type="ECO:0000256" key="18">
    <source>
        <dbReference type="SAM" id="SignalP"/>
    </source>
</evidence>
<dbReference type="AlphaFoldDB" id="A0ABD1Y670"/>
<keyword evidence="4" id="KW-0433">Leucine-rich repeat</keyword>
<evidence type="ECO:0000259" key="19">
    <source>
        <dbReference type="PROSITE" id="PS50011"/>
    </source>
</evidence>
<comment type="subcellular location">
    <subcellularLocation>
        <location evidence="1">Membrane</location>
        <topology evidence="1">Single-pass membrane protein</topology>
    </subcellularLocation>
</comment>
<evidence type="ECO:0000256" key="11">
    <source>
        <dbReference type="ARBA" id="ARBA00022989"/>
    </source>
</evidence>
<dbReference type="EMBL" id="JBHFFA010000006">
    <property type="protein sequence ID" value="KAL2622268.1"/>
    <property type="molecule type" value="Genomic_DNA"/>
</dbReference>
<dbReference type="Pfam" id="PF07714">
    <property type="entry name" value="PK_Tyr_Ser-Thr"/>
    <property type="match status" value="1"/>
</dbReference>
<dbReference type="InterPro" id="IPR017441">
    <property type="entry name" value="Protein_kinase_ATP_BS"/>
</dbReference>
<dbReference type="Pfam" id="PF12819">
    <property type="entry name" value="Malectin_like"/>
    <property type="match status" value="1"/>
</dbReference>
<gene>
    <name evidence="20" type="ORF">R1flu_002473</name>
</gene>
<evidence type="ECO:0000256" key="6">
    <source>
        <dbReference type="ARBA" id="ARBA00022692"/>
    </source>
</evidence>
<protein>
    <recommendedName>
        <fullName evidence="2">non-specific serine/threonine protein kinase</fullName>
        <ecNumber evidence="2">2.7.11.1</ecNumber>
    </recommendedName>
</protein>
<comment type="catalytic activity">
    <reaction evidence="14">
        <text>L-seryl-[protein] + ATP = O-phospho-L-seryl-[protein] + ADP + H(+)</text>
        <dbReference type="Rhea" id="RHEA:17989"/>
        <dbReference type="Rhea" id="RHEA-COMP:9863"/>
        <dbReference type="Rhea" id="RHEA-COMP:11604"/>
        <dbReference type="ChEBI" id="CHEBI:15378"/>
        <dbReference type="ChEBI" id="CHEBI:29999"/>
        <dbReference type="ChEBI" id="CHEBI:30616"/>
        <dbReference type="ChEBI" id="CHEBI:83421"/>
        <dbReference type="ChEBI" id="CHEBI:456216"/>
        <dbReference type="EC" id="2.7.11.1"/>
    </reaction>
</comment>
<keyword evidence="6 17" id="KW-0812">Transmembrane</keyword>
<dbReference type="FunFam" id="1.10.510.10:FF:000384">
    <property type="entry name" value="G-type lectin S-receptor-like serine/threonine-protein kinase"/>
    <property type="match status" value="1"/>
</dbReference>
<keyword evidence="12 17" id="KW-0472">Membrane</keyword>
<dbReference type="GO" id="GO:0005524">
    <property type="term" value="F:ATP binding"/>
    <property type="evidence" value="ECO:0007669"/>
    <property type="project" value="UniProtKB-UniRule"/>
</dbReference>
<comment type="catalytic activity">
    <reaction evidence="13">
        <text>L-threonyl-[protein] + ATP = O-phospho-L-threonyl-[protein] + ADP + H(+)</text>
        <dbReference type="Rhea" id="RHEA:46608"/>
        <dbReference type="Rhea" id="RHEA-COMP:11060"/>
        <dbReference type="Rhea" id="RHEA-COMP:11605"/>
        <dbReference type="ChEBI" id="CHEBI:15378"/>
        <dbReference type="ChEBI" id="CHEBI:30013"/>
        <dbReference type="ChEBI" id="CHEBI:30616"/>
        <dbReference type="ChEBI" id="CHEBI:61977"/>
        <dbReference type="ChEBI" id="CHEBI:456216"/>
        <dbReference type="EC" id="2.7.11.1"/>
    </reaction>
</comment>
<evidence type="ECO:0000256" key="16">
    <source>
        <dbReference type="SAM" id="MobiDB-lite"/>
    </source>
</evidence>
<reference evidence="20 21" key="1">
    <citation type="submission" date="2024-09" db="EMBL/GenBank/DDBJ databases">
        <title>Chromosome-scale assembly of Riccia fluitans.</title>
        <authorList>
            <person name="Paukszto L."/>
            <person name="Sawicki J."/>
            <person name="Karawczyk K."/>
            <person name="Piernik-Szablinska J."/>
            <person name="Szczecinska M."/>
            <person name="Mazdziarz M."/>
        </authorList>
    </citation>
    <scope>NUCLEOTIDE SEQUENCE [LARGE SCALE GENOMIC DNA]</scope>
    <source>
        <strain evidence="20">Rf_01</strain>
        <tissue evidence="20">Aerial parts of the thallus</tissue>
    </source>
</reference>
<evidence type="ECO:0000256" key="8">
    <source>
        <dbReference type="ARBA" id="ARBA00022741"/>
    </source>
</evidence>
<organism evidence="20 21">
    <name type="scientific">Riccia fluitans</name>
    <dbReference type="NCBI Taxonomy" id="41844"/>
    <lineage>
        <taxon>Eukaryota</taxon>
        <taxon>Viridiplantae</taxon>
        <taxon>Streptophyta</taxon>
        <taxon>Embryophyta</taxon>
        <taxon>Marchantiophyta</taxon>
        <taxon>Marchantiopsida</taxon>
        <taxon>Marchantiidae</taxon>
        <taxon>Marchantiales</taxon>
        <taxon>Ricciaceae</taxon>
        <taxon>Riccia</taxon>
    </lineage>
</organism>
<dbReference type="GO" id="GO:0016020">
    <property type="term" value="C:membrane"/>
    <property type="evidence" value="ECO:0007669"/>
    <property type="project" value="UniProtKB-SubCell"/>
</dbReference>
<feature type="chain" id="PRO_5044851424" description="non-specific serine/threonine protein kinase" evidence="18">
    <location>
        <begin position="30"/>
        <end position="1075"/>
    </location>
</feature>
<evidence type="ECO:0000256" key="2">
    <source>
        <dbReference type="ARBA" id="ARBA00012513"/>
    </source>
</evidence>
<evidence type="ECO:0000313" key="21">
    <source>
        <dbReference type="Proteomes" id="UP001605036"/>
    </source>
</evidence>
<dbReference type="PANTHER" id="PTHR45631:SF68">
    <property type="entry name" value="REPEAT FAMILY PROTEIN, PUTATIVE, EXPRESSED-RELATED"/>
    <property type="match status" value="1"/>
</dbReference>
<evidence type="ECO:0000256" key="4">
    <source>
        <dbReference type="ARBA" id="ARBA00022614"/>
    </source>
</evidence>
<dbReference type="Pfam" id="PF00560">
    <property type="entry name" value="LRR_1"/>
    <property type="match status" value="2"/>
</dbReference>
<dbReference type="Gene3D" id="3.30.200.20">
    <property type="entry name" value="Phosphorylase Kinase, domain 1"/>
    <property type="match status" value="1"/>
</dbReference>
<dbReference type="Proteomes" id="UP001605036">
    <property type="component" value="Unassembled WGS sequence"/>
</dbReference>
<comment type="caution">
    <text evidence="20">The sequence shown here is derived from an EMBL/GenBank/DDBJ whole genome shotgun (WGS) entry which is preliminary data.</text>
</comment>
<dbReference type="Gene3D" id="3.80.10.10">
    <property type="entry name" value="Ribonuclease Inhibitor"/>
    <property type="match status" value="1"/>
</dbReference>
<name>A0ABD1Y670_9MARC</name>
<evidence type="ECO:0000256" key="10">
    <source>
        <dbReference type="ARBA" id="ARBA00022840"/>
    </source>
</evidence>
<dbReference type="EC" id="2.7.11.1" evidence="2"/>
<keyword evidence="5" id="KW-0808">Transferase</keyword>